<keyword evidence="8 9" id="KW-0009">Actin-binding</keyword>
<keyword evidence="7 9" id="KW-0505">Motor protein</keyword>
<dbReference type="Gene3D" id="6.20.240.20">
    <property type="match status" value="1"/>
</dbReference>
<evidence type="ECO:0000256" key="1">
    <source>
        <dbReference type="ARBA" id="ARBA00004413"/>
    </source>
</evidence>
<dbReference type="PROSITE" id="PS50096">
    <property type="entry name" value="IQ"/>
    <property type="match status" value="2"/>
</dbReference>
<dbReference type="GO" id="GO:0005886">
    <property type="term" value="C:plasma membrane"/>
    <property type="evidence" value="ECO:0007669"/>
    <property type="project" value="UniProtKB-SubCell"/>
</dbReference>
<sequence>MERSLHDRDRVGVQDSVLLDNYRSNEAFLENLRKRFKENIIYTYIGNVLVSVNPYKQLPIYGQKTIEDYRNTHLIENPPHVYAITEAAYTSLIEEGCDQCILISGESGSGKTEASKKVLEYIAAVTDQRGQVQPVKEKLLQCNPVLEAFGNAKTTRNDNSSRFGKYMDIEFNNLGDPVGGNILNYLLEKSRVVSQSAGERNFHIFYQLLEGAEQEVMDALHLTRNVGYYNYISKAGKGSGDGMRDAHHMKEVCNAMTVLGLTAREQGEILAIVASVLHLGNIDVTEEQGLAVLDNFAHIFAAAELLGCPENVLRSSLTHKTILARGDIVTTPLDKETAVYARDALAKAVYDRLFSWLVQRFNKSLQPQNKSRNRLMGILDIYGFEIFRHNSFEQFCINYCNEKLQQVFIKLTLQSEQEEYMKEGIEWEPVEYFDNNIIINLIEEKHKGIISLLDEECLRPGETSDLTFLDKISEQLTQHKHFIDHKKADNKTKKKMSREEFLLVHYAGEVTYDVKGFLDKNNDLLFRDLREMMSSTTNTIARALFPKSELESKKRPETAITQFKNSLNQLMSILMSKEPSYIRCIKPNDFKQAGVFSDDIIDHQVKYLGLMENLRVRRAGFAYRRHYEQFLQRYKSLCPRTWPNYEGTAKDGVRVLIQHLGYQPDEYRMGATKIFIRHAKTLFEIEDAFQSKKHELVTKIQAKFKAYVERKRYLRKREAAIAIEKWARRYLAQKAAERRRQAVRVIRDFIKGFITRNGVQTDLNKRFIQTTKAQWLLRLSKSLPKSLLDHSWPPAPTVCKEASSELHPLYREWLARKYRLSLDPERKRQLDLKVLAEGLFKGKKKNYEQSVANYFQDDRLTDVQALIKKPFYSQQAIEGDTVVYGCNVDKFDRHGYKRRNRTLFLSDRHLYLTQEGEKQFKIKHKIPLHSITRFEVTSERDNFLLIRIPPNLTKDKGDIILEVPHLIEVITKLIQITKNSDLLNINSLQEGKITHSLTDGKQHDIDLTSGSNGPGISKGKSGQLIVVG</sequence>
<dbReference type="PROSITE" id="PS51456">
    <property type="entry name" value="MYOSIN_MOTOR"/>
    <property type="match status" value="1"/>
</dbReference>
<dbReference type="GO" id="GO:0007498">
    <property type="term" value="P:mesoderm development"/>
    <property type="evidence" value="ECO:0007669"/>
    <property type="project" value="UniProtKB-ARBA"/>
</dbReference>
<dbReference type="Gene3D" id="1.20.58.530">
    <property type="match status" value="1"/>
</dbReference>
<dbReference type="PRINTS" id="PR00193">
    <property type="entry name" value="MYOSINHEAVY"/>
</dbReference>
<reference evidence="12" key="1">
    <citation type="journal article" date="2014" name="PLoS ONE">
        <title>Transcriptome-Based Identification of ABC Transporters in the Western Tarnished Plant Bug Lygus hesperus.</title>
        <authorList>
            <person name="Hull J.J."/>
            <person name="Chaney K."/>
            <person name="Geib S.M."/>
            <person name="Fabrick J.A."/>
            <person name="Brent C.S."/>
            <person name="Walsh D."/>
            <person name="Lavine L.C."/>
        </authorList>
    </citation>
    <scope>NUCLEOTIDE SEQUENCE</scope>
</reference>
<evidence type="ECO:0000256" key="2">
    <source>
        <dbReference type="ARBA" id="ARBA00008314"/>
    </source>
</evidence>
<dbReference type="FunFam" id="1.10.10.820:FF:000001">
    <property type="entry name" value="Myosin heavy chain"/>
    <property type="match status" value="1"/>
</dbReference>
<evidence type="ECO:0000256" key="7">
    <source>
        <dbReference type="ARBA" id="ARBA00023175"/>
    </source>
</evidence>
<dbReference type="SUPFAM" id="SSF52540">
    <property type="entry name" value="P-loop containing nucleoside triphosphate hydrolases"/>
    <property type="match status" value="1"/>
</dbReference>
<feature type="domain" description="TH1" evidence="11">
    <location>
        <begin position="844"/>
        <end position="1028"/>
    </location>
</feature>
<evidence type="ECO:0000256" key="6">
    <source>
        <dbReference type="ARBA" id="ARBA00023123"/>
    </source>
</evidence>
<proteinExistence type="inferred from homology"/>
<dbReference type="GO" id="GO:0051015">
    <property type="term" value="F:actin filament binding"/>
    <property type="evidence" value="ECO:0007669"/>
    <property type="project" value="TreeGrafter"/>
</dbReference>
<dbReference type="GO" id="GO:0005524">
    <property type="term" value="F:ATP binding"/>
    <property type="evidence" value="ECO:0007669"/>
    <property type="project" value="UniProtKB-UniRule"/>
</dbReference>
<dbReference type="GO" id="GO:0000146">
    <property type="term" value="F:microfilament motor activity"/>
    <property type="evidence" value="ECO:0007669"/>
    <property type="project" value="TreeGrafter"/>
</dbReference>
<dbReference type="InterPro" id="IPR000048">
    <property type="entry name" value="IQ_motif_EF-hand-BS"/>
</dbReference>
<comment type="subcellular location">
    <subcellularLocation>
        <location evidence="1">Cell membrane</location>
        <topology evidence="1">Peripheral membrane protein</topology>
        <orientation evidence="1">Cytoplasmic side</orientation>
    </subcellularLocation>
</comment>
<comment type="similarity">
    <text evidence="2 9">Belongs to the TRAFAC class myosin-kinesin ATPase superfamily. Myosin family.</text>
</comment>
<dbReference type="InterPro" id="IPR010926">
    <property type="entry name" value="Myosin_TH1"/>
</dbReference>
<dbReference type="InterPro" id="IPR001609">
    <property type="entry name" value="Myosin_head_motor_dom-like"/>
</dbReference>
<dbReference type="FunFam" id="1.20.58.530:FF:000004">
    <property type="entry name" value="Unconventional myosin ID"/>
    <property type="match status" value="1"/>
</dbReference>
<evidence type="ECO:0000256" key="8">
    <source>
        <dbReference type="ARBA" id="ARBA00023203"/>
    </source>
</evidence>
<dbReference type="Gene3D" id="3.40.850.10">
    <property type="entry name" value="Kinesin motor domain"/>
    <property type="match status" value="1"/>
</dbReference>
<protein>
    <submittedName>
        <fullName evidence="12">Myosin-IB</fullName>
    </submittedName>
</protein>
<dbReference type="PANTHER" id="PTHR13140">
    <property type="entry name" value="MYOSIN"/>
    <property type="match status" value="1"/>
</dbReference>
<dbReference type="SMART" id="SM00015">
    <property type="entry name" value="IQ"/>
    <property type="match status" value="3"/>
</dbReference>
<dbReference type="EMBL" id="GBHO01041323">
    <property type="protein sequence ID" value="JAG02281.1"/>
    <property type="molecule type" value="Transcribed_RNA"/>
</dbReference>
<dbReference type="PANTHER" id="PTHR13140:SF679">
    <property type="entry name" value="UNCONVENTIONAL MYOSIN IC"/>
    <property type="match status" value="1"/>
</dbReference>
<keyword evidence="5" id="KW-0446">Lipid-binding</keyword>
<feature type="region of interest" description="Actin-binding" evidence="9">
    <location>
        <begin position="567"/>
        <end position="589"/>
    </location>
</feature>
<accession>A0A0A9W4D6</accession>
<dbReference type="GO" id="GO:0005938">
    <property type="term" value="C:cell cortex"/>
    <property type="evidence" value="ECO:0007669"/>
    <property type="project" value="UniProtKB-ARBA"/>
</dbReference>
<dbReference type="CDD" id="cd01378">
    <property type="entry name" value="MYSc_Myo1"/>
    <property type="match status" value="1"/>
</dbReference>
<keyword evidence="6 9" id="KW-0518">Myosin</keyword>
<dbReference type="GO" id="GO:0048803">
    <property type="term" value="P:imaginal disc-derived male genitalia morphogenesis"/>
    <property type="evidence" value="ECO:0007669"/>
    <property type="project" value="UniProtKB-ARBA"/>
</dbReference>
<dbReference type="SMART" id="SM00242">
    <property type="entry name" value="MYSc"/>
    <property type="match status" value="1"/>
</dbReference>
<dbReference type="InterPro" id="IPR036961">
    <property type="entry name" value="Kinesin_motor_dom_sf"/>
</dbReference>
<dbReference type="Pfam" id="PF00063">
    <property type="entry name" value="Myosin_head"/>
    <property type="match status" value="1"/>
</dbReference>
<dbReference type="PROSITE" id="PS51757">
    <property type="entry name" value="TH1"/>
    <property type="match status" value="1"/>
</dbReference>
<dbReference type="GO" id="GO:0006897">
    <property type="term" value="P:endocytosis"/>
    <property type="evidence" value="ECO:0007669"/>
    <property type="project" value="TreeGrafter"/>
</dbReference>
<dbReference type="GO" id="GO:0005902">
    <property type="term" value="C:microvillus"/>
    <property type="evidence" value="ECO:0007669"/>
    <property type="project" value="TreeGrafter"/>
</dbReference>
<dbReference type="Gene3D" id="1.10.10.820">
    <property type="match status" value="1"/>
</dbReference>
<feature type="domain" description="Myosin motor" evidence="10">
    <location>
        <begin position="12"/>
        <end position="690"/>
    </location>
</feature>
<evidence type="ECO:0000313" key="12">
    <source>
        <dbReference type="EMBL" id="JAG02281.1"/>
    </source>
</evidence>
<reference evidence="12" key="2">
    <citation type="submission" date="2014-07" db="EMBL/GenBank/DDBJ databases">
        <authorList>
            <person name="Hull J."/>
        </authorList>
    </citation>
    <scope>NUCLEOTIDE SEQUENCE</scope>
</reference>
<dbReference type="GO" id="GO:0016459">
    <property type="term" value="C:myosin complex"/>
    <property type="evidence" value="ECO:0007669"/>
    <property type="project" value="UniProtKB-KW"/>
</dbReference>
<evidence type="ECO:0000256" key="5">
    <source>
        <dbReference type="ARBA" id="ARBA00023121"/>
    </source>
</evidence>
<dbReference type="GO" id="GO:0030048">
    <property type="term" value="P:actin filament-based movement"/>
    <property type="evidence" value="ECO:0007669"/>
    <property type="project" value="TreeGrafter"/>
</dbReference>
<name>A0A0A9W4D6_LYGHE</name>
<keyword evidence="4 9" id="KW-0067">ATP-binding</keyword>
<evidence type="ECO:0000259" key="10">
    <source>
        <dbReference type="PROSITE" id="PS51456"/>
    </source>
</evidence>
<gene>
    <name evidence="12" type="primary">Myo61F</name>
    <name evidence="12" type="ORF">CM83_90891</name>
</gene>
<evidence type="ECO:0000256" key="9">
    <source>
        <dbReference type="PROSITE-ProRule" id="PRU00782"/>
    </source>
</evidence>
<dbReference type="InterPro" id="IPR036072">
    <property type="entry name" value="MYSc_Myo1"/>
</dbReference>
<dbReference type="GO" id="GO:0007015">
    <property type="term" value="P:actin filament organization"/>
    <property type="evidence" value="ECO:0007669"/>
    <property type="project" value="TreeGrafter"/>
</dbReference>
<dbReference type="Gene3D" id="1.20.5.190">
    <property type="match status" value="1"/>
</dbReference>
<dbReference type="GO" id="GO:0005546">
    <property type="term" value="F:phosphatidylinositol-4,5-bisphosphate binding"/>
    <property type="evidence" value="ECO:0007669"/>
    <property type="project" value="UniProtKB-ARBA"/>
</dbReference>
<evidence type="ECO:0000259" key="11">
    <source>
        <dbReference type="PROSITE" id="PS51757"/>
    </source>
</evidence>
<dbReference type="Gene3D" id="1.20.120.720">
    <property type="entry name" value="Myosin VI head, motor domain, U50 subdomain"/>
    <property type="match status" value="1"/>
</dbReference>
<keyword evidence="3 9" id="KW-0547">Nucleotide-binding</keyword>
<feature type="binding site" evidence="9">
    <location>
        <begin position="105"/>
        <end position="112"/>
    </location>
    <ligand>
        <name>ATP</name>
        <dbReference type="ChEBI" id="CHEBI:30616"/>
    </ligand>
</feature>
<dbReference type="AlphaFoldDB" id="A0A0A9W4D6"/>
<evidence type="ECO:0000256" key="4">
    <source>
        <dbReference type="ARBA" id="ARBA00022840"/>
    </source>
</evidence>
<dbReference type="GO" id="GO:0007368">
    <property type="term" value="P:determination of left/right symmetry"/>
    <property type="evidence" value="ECO:0007669"/>
    <property type="project" value="UniProtKB-ARBA"/>
</dbReference>
<dbReference type="InterPro" id="IPR027417">
    <property type="entry name" value="P-loop_NTPase"/>
</dbReference>
<dbReference type="Pfam" id="PF06017">
    <property type="entry name" value="Myosin_TH1"/>
    <property type="match status" value="1"/>
</dbReference>
<evidence type="ECO:0000256" key="3">
    <source>
        <dbReference type="ARBA" id="ARBA00022741"/>
    </source>
</evidence>
<organism evidence="12">
    <name type="scientific">Lygus hesperus</name>
    <name type="common">Western plant bug</name>
    <dbReference type="NCBI Taxonomy" id="30085"/>
    <lineage>
        <taxon>Eukaryota</taxon>
        <taxon>Metazoa</taxon>
        <taxon>Ecdysozoa</taxon>
        <taxon>Arthropoda</taxon>
        <taxon>Hexapoda</taxon>
        <taxon>Insecta</taxon>
        <taxon>Pterygota</taxon>
        <taxon>Neoptera</taxon>
        <taxon>Paraneoptera</taxon>
        <taxon>Hemiptera</taxon>
        <taxon>Heteroptera</taxon>
        <taxon>Panheteroptera</taxon>
        <taxon>Cimicomorpha</taxon>
        <taxon>Miridae</taxon>
        <taxon>Mirini</taxon>
        <taxon>Lygus</taxon>
    </lineage>
</organism>